<feature type="domain" description="Transposase DDE" evidence="3">
    <location>
        <begin position="380"/>
        <end position="505"/>
    </location>
</feature>
<dbReference type="Pfam" id="PF05598">
    <property type="entry name" value="DUF772"/>
    <property type="match status" value="1"/>
</dbReference>
<dbReference type="AlphaFoldDB" id="A0A6V6ZAC1"/>
<evidence type="ECO:0000259" key="2">
    <source>
        <dbReference type="Pfam" id="PF05598"/>
    </source>
</evidence>
<dbReference type="PANTHER" id="PTHR33408:SF2">
    <property type="entry name" value="TRANSPOSASE DDE DOMAIN-CONTAINING PROTEIN"/>
    <property type="match status" value="1"/>
</dbReference>
<dbReference type="InterPro" id="IPR047629">
    <property type="entry name" value="IS1182_transpos"/>
</dbReference>
<evidence type="ECO:0000259" key="3">
    <source>
        <dbReference type="Pfam" id="PF13751"/>
    </source>
</evidence>
<proteinExistence type="predicted"/>
<dbReference type="PANTHER" id="PTHR33408">
    <property type="entry name" value="TRANSPOSASE"/>
    <property type="match status" value="1"/>
</dbReference>
<evidence type="ECO:0000313" key="5">
    <source>
        <dbReference type="Proteomes" id="UP000530060"/>
    </source>
</evidence>
<protein>
    <submittedName>
        <fullName evidence="4">Transposase</fullName>
    </submittedName>
</protein>
<dbReference type="InterPro" id="IPR008490">
    <property type="entry name" value="Transposase_InsH_N"/>
</dbReference>
<comment type="caution">
    <text evidence="4">The sequence shown here is derived from an EMBL/GenBank/DDBJ whole genome shotgun (WGS) entry which is preliminary data.</text>
</comment>
<evidence type="ECO:0000313" key="4">
    <source>
        <dbReference type="EMBL" id="CAD0008763.1"/>
    </source>
</evidence>
<dbReference type="EMBL" id="CAIJDP010000089">
    <property type="protein sequence ID" value="CAD0008763.1"/>
    <property type="molecule type" value="Genomic_DNA"/>
</dbReference>
<reference evidence="4 5" key="1">
    <citation type="submission" date="2020-06" db="EMBL/GenBank/DDBJ databases">
        <authorList>
            <person name="Criscuolo A."/>
        </authorList>
    </citation>
    <scope>NUCLEOTIDE SEQUENCE [LARGE SCALE GENOMIC DNA]</scope>
    <source>
        <strain evidence="5">CIP 111411</strain>
    </source>
</reference>
<evidence type="ECO:0000256" key="1">
    <source>
        <dbReference type="SAM" id="Coils"/>
    </source>
</evidence>
<feature type="coiled-coil region" evidence="1">
    <location>
        <begin position="201"/>
        <end position="232"/>
    </location>
</feature>
<dbReference type="NCBIfam" id="NF033551">
    <property type="entry name" value="transpos_IS1182"/>
    <property type="match status" value="1"/>
</dbReference>
<keyword evidence="5" id="KW-1185">Reference proteome</keyword>
<sequence length="556" mass="64586">MAKVIFKSQSINTPELFPVNIFDKIPENHPVRLVDQVVNSLDINTLLKKYKGGGTSAYHPRMMLKVLFYSYLSNTYSCRKIAKALTENIHFMFISGNSTPDFRTINDFRGKILKENIKDLFAEVVKMLVEMGFVSLDIQYIDGTKIEAKSNKYSFVWRGSIEKYKEKLEVKINSILSDIENSILSDNQEVNKEELPKKINSEELKEKLSELNKKLKEPNKKITKELQKLQEEHLPKLEKYEKDLVVLGNRNSYSKTDPDATFMRMKEDHMKNGQLKPAYNPQISTENQFITNVTIHQTPNDTTTLKSHLEEFEKRYQKQSKTVVADAGYGSEENYEMLENKDITAYVKYNYFHKEQKKKIKDNPFLVQNLFYNIQQDFYVCQMGQRMEKIGSGKRTSANRYESQVSYYQAKRCDGCPLRSLCHQAKGNRTIEVNHRLNQLRAKAKELLSSEKGLEHRSKRPIEVEAVFGQLKSNNKFNQFTFIGLDKAEMEFLLMAIGHNFRKMIAKNNNASKTPLKVSITGLNRVVKARIYFLNTVMQYFFINQPTQNQSVKFAA</sequence>
<feature type="domain" description="Transposase InsH N-terminal" evidence="2">
    <location>
        <begin position="21"/>
        <end position="109"/>
    </location>
</feature>
<dbReference type="InterPro" id="IPR025668">
    <property type="entry name" value="Tnp_DDE_dom"/>
</dbReference>
<gene>
    <name evidence="4" type="ORF">FLAT13_04541</name>
</gene>
<dbReference type="Proteomes" id="UP000530060">
    <property type="component" value="Unassembled WGS sequence"/>
</dbReference>
<organism evidence="4 5">
    <name type="scientific">Flavobacterium salmonis</name>
    <dbReference type="NCBI Taxonomy" id="2654844"/>
    <lineage>
        <taxon>Bacteria</taxon>
        <taxon>Pseudomonadati</taxon>
        <taxon>Bacteroidota</taxon>
        <taxon>Flavobacteriia</taxon>
        <taxon>Flavobacteriales</taxon>
        <taxon>Flavobacteriaceae</taxon>
        <taxon>Flavobacterium</taxon>
    </lineage>
</organism>
<keyword evidence="1" id="KW-0175">Coiled coil</keyword>
<name>A0A6V6ZAC1_9FLAO</name>
<dbReference type="Pfam" id="PF13751">
    <property type="entry name" value="DDE_Tnp_1_6"/>
    <property type="match status" value="1"/>
</dbReference>
<accession>A0A6V6ZAC1</accession>